<evidence type="ECO:0000313" key="9">
    <source>
        <dbReference type="EMBL" id="VDO04119.1"/>
    </source>
</evidence>
<dbReference type="PANTHER" id="PTHR12921:SF0">
    <property type="entry name" value="UBIQUITIN-FOLD MODIFIER-CONJUGATING ENZYME 1"/>
    <property type="match status" value="1"/>
</dbReference>
<organism evidence="11">
    <name type="scientific">Rodentolepis nana</name>
    <name type="common">Dwarf tapeworm</name>
    <name type="synonym">Hymenolepis nana</name>
    <dbReference type="NCBI Taxonomy" id="102285"/>
    <lineage>
        <taxon>Eukaryota</taxon>
        <taxon>Metazoa</taxon>
        <taxon>Spiralia</taxon>
        <taxon>Lophotrochozoa</taxon>
        <taxon>Platyhelminthes</taxon>
        <taxon>Cestoda</taxon>
        <taxon>Eucestoda</taxon>
        <taxon>Cyclophyllidea</taxon>
        <taxon>Hymenolepididae</taxon>
        <taxon>Rodentolepis</taxon>
    </lineage>
</organism>
<reference evidence="11" key="1">
    <citation type="submission" date="2016-04" db="UniProtKB">
        <authorList>
            <consortium name="WormBaseParasite"/>
        </authorList>
    </citation>
    <scope>IDENTIFICATION</scope>
</reference>
<dbReference type="GO" id="GO:0016020">
    <property type="term" value="C:membrane"/>
    <property type="evidence" value="ECO:0007669"/>
    <property type="project" value="UniProtKB-SubCell"/>
</dbReference>
<protein>
    <recommendedName>
        <fullName evidence="3">Ubiquitin-fold modifier-conjugating enzyme 1</fullName>
    </recommendedName>
</protein>
<evidence type="ECO:0000256" key="8">
    <source>
        <dbReference type="SAM" id="Phobius"/>
    </source>
</evidence>
<evidence type="ECO:0000256" key="1">
    <source>
        <dbReference type="ARBA" id="ARBA00004141"/>
    </source>
</evidence>
<sequence>MASDGLKKTLAAIPLCKTRAGPRDGEDWVKRLKEEYTSIIKYVEHNKANDNHWFQIESNSSGTRWSGKCWYIHEMKKYEFDVCFDIPVSYPASNPEIMLPELDGKTAKMYRGGKICLTDHFKPLWTRNVPKFGIAHALALGLGPWLAVEIPDLVGKGIIKHPEDESIKAFVQGCSIHEVHTMMNFFEFIVPTLSAVLIGSSGIIPAFFIESPDRLHLNEKETVEQFPIQCHKWAFFILFGIFFFYATECVVAFYESLQPLNNETQNKSDDGNDIPITVGYLNLLANSIDNFSHGLSVGAGYAVSIRAGLVATICLLIHEIPHEISDFIILLRSGFSKWDAIKGQLFTASTCLIGTFAIAIFKCNFKDYMLLLPFTAGGFLYIALVSLLPTFLKEKDKIIPVLNGNVTKARDETEQARTALKAY</sequence>
<evidence type="ECO:0000256" key="7">
    <source>
        <dbReference type="ARBA" id="ARBA00023136"/>
    </source>
</evidence>
<feature type="transmembrane region" description="Helical" evidence="8">
    <location>
        <begin position="233"/>
        <end position="254"/>
    </location>
</feature>
<reference evidence="9 10" key="2">
    <citation type="submission" date="2018-11" db="EMBL/GenBank/DDBJ databases">
        <authorList>
            <consortium name="Pathogen Informatics"/>
        </authorList>
    </citation>
    <scope>NUCLEOTIDE SEQUENCE [LARGE SCALE GENOMIC DNA]</scope>
</reference>
<dbReference type="OrthoDB" id="10256182at2759"/>
<evidence type="ECO:0000313" key="11">
    <source>
        <dbReference type="WBParaSite" id="HNAJ_0000823901-mRNA-1"/>
    </source>
</evidence>
<dbReference type="InterPro" id="IPR003689">
    <property type="entry name" value="ZIP"/>
</dbReference>
<dbReference type="EMBL" id="UZAE01012232">
    <property type="protein sequence ID" value="VDO04119.1"/>
    <property type="molecule type" value="Genomic_DNA"/>
</dbReference>
<dbReference type="WBParaSite" id="HNAJ_0000823901-mRNA-1">
    <property type="protein sequence ID" value="HNAJ_0000823901-mRNA-1"/>
    <property type="gene ID" value="HNAJ_0000823901"/>
</dbReference>
<comment type="similarity">
    <text evidence="2">Belongs to the ubiquitin-conjugating enzyme family. UFC1 subfamily.</text>
</comment>
<dbReference type="GO" id="GO:0046873">
    <property type="term" value="F:metal ion transmembrane transporter activity"/>
    <property type="evidence" value="ECO:0007669"/>
    <property type="project" value="InterPro"/>
</dbReference>
<evidence type="ECO:0000256" key="3">
    <source>
        <dbReference type="ARBA" id="ARBA00013306"/>
    </source>
</evidence>
<name>A0A158QHW7_RODNA</name>
<accession>A0A158QHW7</accession>
<proteinExistence type="inferred from homology"/>
<feature type="transmembrane region" description="Helical" evidence="8">
    <location>
        <begin position="185"/>
        <end position="209"/>
    </location>
</feature>
<dbReference type="GO" id="GO:0005737">
    <property type="term" value="C:cytoplasm"/>
    <property type="evidence" value="ECO:0007669"/>
    <property type="project" value="TreeGrafter"/>
</dbReference>
<comment type="subcellular location">
    <subcellularLocation>
        <location evidence="1">Membrane</location>
        <topology evidence="1">Multi-pass membrane protein</topology>
    </subcellularLocation>
</comment>
<evidence type="ECO:0000256" key="4">
    <source>
        <dbReference type="ARBA" id="ARBA00022692"/>
    </source>
</evidence>
<dbReference type="Pfam" id="PF08694">
    <property type="entry name" value="UFC1"/>
    <property type="match status" value="1"/>
</dbReference>
<dbReference type="Gene3D" id="3.10.110.10">
    <property type="entry name" value="Ubiquitin Conjugating Enzyme"/>
    <property type="match status" value="1"/>
</dbReference>
<keyword evidence="6 8" id="KW-1133">Transmembrane helix</keyword>
<keyword evidence="4 8" id="KW-0812">Transmembrane</keyword>
<feature type="transmembrane region" description="Helical" evidence="8">
    <location>
        <begin position="345"/>
        <end position="362"/>
    </location>
</feature>
<dbReference type="GO" id="GO:0061657">
    <property type="term" value="F:UFM1 conjugating enzyme activity"/>
    <property type="evidence" value="ECO:0007669"/>
    <property type="project" value="InterPro"/>
</dbReference>
<dbReference type="AlphaFoldDB" id="A0A158QHW7"/>
<dbReference type="SUPFAM" id="SSF54495">
    <property type="entry name" value="UBC-like"/>
    <property type="match status" value="1"/>
</dbReference>
<gene>
    <name evidence="9" type="ORF">HNAJ_LOCUS8235</name>
</gene>
<evidence type="ECO:0000256" key="2">
    <source>
        <dbReference type="ARBA" id="ARBA00008451"/>
    </source>
</evidence>
<keyword evidence="7 8" id="KW-0472">Membrane</keyword>
<evidence type="ECO:0000256" key="5">
    <source>
        <dbReference type="ARBA" id="ARBA00022786"/>
    </source>
</evidence>
<dbReference type="STRING" id="102285.A0A158QHW7"/>
<dbReference type="Proteomes" id="UP000278807">
    <property type="component" value="Unassembled WGS sequence"/>
</dbReference>
<dbReference type="Pfam" id="PF02535">
    <property type="entry name" value="Zip"/>
    <property type="match status" value="1"/>
</dbReference>
<dbReference type="GO" id="GO:1990592">
    <property type="term" value="P:protein K69-linked ufmylation"/>
    <property type="evidence" value="ECO:0007669"/>
    <property type="project" value="TreeGrafter"/>
</dbReference>
<dbReference type="PANTHER" id="PTHR12921">
    <property type="entry name" value="UBIQUITIN-FOLD MODIFIER-CONJUGATING ENZYME 1"/>
    <property type="match status" value="1"/>
</dbReference>
<evidence type="ECO:0000256" key="6">
    <source>
        <dbReference type="ARBA" id="ARBA00022989"/>
    </source>
</evidence>
<dbReference type="InterPro" id="IPR016135">
    <property type="entry name" value="UBQ-conjugating_enzyme/RWD"/>
</dbReference>
<keyword evidence="5" id="KW-0833">Ubl conjugation pathway</keyword>
<evidence type="ECO:0000313" key="10">
    <source>
        <dbReference type="Proteomes" id="UP000278807"/>
    </source>
</evidence>
<dbReference type="CDD" id="cd11686">
    <property type="entry name" value="UBCc_UFC1"/>
    <property type="match status" value="1"/>
</dbReference>
<keyword evidence="10" id="KW-1185">Reference proteome</keyword>
<feature type="transmembrane region" description="Helical" evidence="8">
    <location>
        <begin position="368"/>
        <end position="388"/>
    </location>
</feature>
<dbReference type="InterPro" id="IPR014806">
    <property type="entry name" value="Ufc1"/>
</dbReference>